<evidence type="ECO:0000313" key="1">
    <source>
        <dbReference type="Ensembl" id="ENSCJPP00005026503.1"/>
    </source>
</evidence>
<dbReference type="AlphaFoldDB" id="A0A8C2UHK6"/>
<dbReference type="Proteomes" id="UP000694412">
    <property type="component" value="Chromosome 18"/>
</dbReference>
<keyword evidence="2" id="KW-1185">Reference proteome</keyword>
<name>A0A8C2UHK6_COTJA</name>
<evidence type="ECO:0000313" key="2">
    <source>
        <dbReference type="Proteomes" id="UP000694412"/>
    </source>
</evidence>
<reference evidence="1" key="2">
    <citation type="submission" date="2025-08" db="UniProtKB">
        <authorList>
            <consortium name="Ensembl"/>
        </authorList>
    </citation>
    <scope>IDENTIFICATION</scope>
</reference>
<accession>A0A8C2UHK6</accession>
<organism evidence="1 2">
    <name type="scientific">Coturnix japonica</name>
    <name type="common">Japanese quail</name>
    <name type="synonym">Coturnix coturnix japonica</name>
    <dbReference type="NCBI Taxonomy" id="93934"/>
    <lineage>
        <taxon>Eukaryota</taxon>
        <taxon>Metazoa</taxon>
        <taxon>Chordata</taxon>
        <taxon>Craniata</taxon>
        <taxon>Vertebrata</taxon>
        <taxon>Euteleostomi</taxon>
        <taxon>Archelosauria</taxon>
        <taxon>Archosauria</taxon>
        <taxon>Dinosauria</taxon>
        <taxon>Saurischia</taxon>
        <taxon>Theropoda</taxon>
        <taxon>Coelurosauria</taxon>
        <taxon>Aves</taxon>
        <taxon>Neognathae</taxon>
        <taxon>Galloanserae</taxon>
        <taxon>Galliformes</taxon>
        <taxon>Phasianidae</taxon>
        <taxon>Perdicinae</taxon>
        <taxon>Coturnix</taxon>
    </lineage>
</organism>
<reference evidence="1" key="1">
    <citation type="submission" date="2015-11" db="EMBL/GenBank/DDBJ databases">
        <authorList>
            <consortium name="International Coturnix japonica Genome Analysis Consortium"/>
            <person name="Warren W."/>
            <person name="Burt D.W."/>
            <person name="Antin P.B."/>
            <person name="Lanford R."/>
            <person name="Gros J."/>
            <person name="Wilson R.K."/>
        </authorList>
    </citation>
    <scope>NUCLEOTIDE SEQUENCE [LARGE SCALE GENOMIC DNA]</scope>
</reference>
<reference evidence="1" key="3">
    <citation type="submission" date="2025-09" db="UniProtKB">
        <authorList>
            <consortium name="Ensembl"/>
        </authorList>
    </citation>
    <scope>IDENTIFICATION</scope>
</reference>
<sequence length="63" mass="7197">MAAVSERKQGLDRSRGKTRIYGKLDFRNDMVTIFFCFTVPRKFLLSPPHELYVLSLGLTATTC</sequence>
<dbReference type="Ensembl" id="ENSCJPT00005035884.1">
    <property type="protein sequence ID" value="ENSCJPP00005026503.1"/>
    <property type="gene ID" value="ENSCJPG00005020602.1"/>
</dbReference>
<protein>
    <submittedName>
        <fullName evidence="1">Uncharacterized protein</fullName>
    </submittedName>
</protein>
<proteinExistence type="predicted"/>